<evidence type="ECO:0000256" key="1">
    <source>
        <dbReference type="SAM" id="MobiDB-lite"/>
    </source>
</evidence>
<protein>
    <submittedName>
        <fullName evidence="2">Uncharacterized protein</fullName>
    </submittedName>
</protein>
<gene>
    <name evidence="2" type="ORF">ACD_78C00221G0004</name>
</gene>
<proteinExistence type="predicted"/>
<name>K1YC54_9BACT</name>
<sequence>MIDSEETDETQDSVEDTNLFNTQIIGEDNLDDVPHRSEQEWEEIEPKALS</sequence>
<dbReference type="EMBL" id="AMFJ01034221">
    <property type="protein sequence ID" value="EKD29903.1"/>
    <property type="molecule type" value="Genomic_DNA"/>
</dbReference>
<dbReference type="AlphaFoldDB" id="K1YC54"/>
<feature type="region of interest" description="Disordered" evidence="1">
    <location>
        <begin position="24"/>
        <end position="50"/>
    </location>
</feature>
<reference evidence="2" key="1">
    <citation type="journal article" date="2012" name="Science">
        <title>Fermentation, hydrogen, and sulfur metabolism in multiple uncultivated bacterial phyla.</title>
        <authorList>
            <person name="Wrighton K.C."/>
            <person name="Thomas B.C."/>
            <person name="Sharon I."/>
            <person name="Miller C.S."/>
            <person name="Castelle C.J."/>
            <person name="VerBerkmoes N.C."/>
            <person name="Wilkins M.J."/>
            <person name="Hettich R.L."/>
            <person name="Lipton M.S."/>
            <person name="Williams K.H."/>
            <person name="Long P.E."/>
            <person name="Banfield J.F."/>
        </authorList>
    </citation>
    <scope>NUCLEOTIDE SEQUENCE [LARGE SCALE GENOMIC DNA]</scope>
</reference>
<evidence type="ECO:0000313" key="2">
    <source>
        <dbReference type="EMBL" id="EKD29903.1"/>
    </source>
</evidence>
<organism evidence="2">
    <name type="scientific">uncultured bacterium</name>
    <name type="common">gcode 4</name>
    <dbReference type="NCBI Taxonomy" id="1234023"/>
    <lineage>
        <taxon>Bacteria</taxon>
        <taxon>environmental samples</taxon>
    </lineage>
</organism>
<accession>K1YC54</accession>
<comment type="caution">
    <text evidence="2">The sequence shown here is derived from an EMBL/GenBank/DDBJ whole genome shotgun (WGS) entry which is preliminary data.</text>
</comment>